<dbReference type="GO" id="GO:0005886">
    <property type="term" value="C:plasma membrane"/>
    <property type="evidence" value="ECO:0007669"/>
    <property type="project" value="TreeGrafter"/>
</dbReference>
<sequence>MGVQNWTYILVGVTFAIYIGIAIWSRAGSTKEFYVAGSGVSPLANGMATAADWMSAASFISMAGIISFAGYDGAVYLMGWTGGYVLLALLLAPYLRKFGKFTVPDFIGDRYYSKTARVVAVLCALLVSFTYVAGQMRGVGIVFSRFLEVDINTGVIIGMLIVLFYAVLGGMKGITYTQVAQYCILIFAFMVPAIFISIQMTGNPIPQLGFGGTLAEDSGTYLLDKLDGLSLQLGFSEYTEGTKSMIDVFAITCALMVGTAGLPHVIVRFFTVKRVKDARKSAGIALLLIVLLYSTAPAVAVFARTNMIETVSNQPYASVPQWFKKWESTGLIEFTDKNKDGKIQYLANKDENELVVDRDIMVLANPEISNLPNWVVALVAAGGLAAALSTAAGLLLVISSSVSHDLIKKMINPKISEKGELVAARLSAVGAVCVAGYFGINPPGFVAAVVALAFGLAAASFFPAIILGIFYKRMNKEGAIAGMVVGITAMMLYMIKYKLGWFDEVLPDKSDWWFGISPEGFGSVAMLLNFIVSMVIMAFTPAPPEEVQDIVETIRIPNGAGKATH</sequence>
<comment type="subcellular location">
    <subcellularLocation>
        <location evidence="1">Membrane</location>
        <topology evidence="1">Multi-pass membrane protein</topology>
    </subcellularLocation>
</comment>
<keyword evidence="3" id="KW-0813">Transport</keyword>
<protein>
    <submittedName>
        <fullName evidence="9">Cation acetate symporter</fullName>
    </submittedName>
</protein>
<feature type="transmembrane region" description="Helical" evidence="8">
    <location>
        <begin position="116"/>
        <end position="134"/>
    </location>
</feature>
<evidence type="ECO:0000256" key="8">
    <source>
        <dbReference type="SAM" id="Phobius"/>
    </source>
</evidence>
<evidence type="ECO:0000313" key="9">
    <source>
        <dbReference type="EMBL" id="TNJ42201.1"/>
    </source>
</evidence>
<dbReference type="InterPro" id="IPR038377">
    <property type="entry name" value="Na/Glc_symporter_sf"/>
</dbReference>
<evidence type="ECO:0000256" key="1">
    <source>
        <dbReference type="ARBA" id="ARBA00004141"/>
    </source>
</evidence>
<dbReference type="CDD" id="cd11480">
    <property type="entry name" value="SLC5sbd_u4"/>
    <property type="match status" value="1"/>
</dbReference>
<feature type="transmembrane region" description="Helical" evidence="8">
    <location>
        <begin position="419"/>
        <end position="440"/>
    </location>
</feature>
<dbReference type="InterPro" id="IPR050277">
    <property type="entry name" value="Sodium:Solute_Symporter"/>
</dbReference>
<evidence type="ECO:0000256" key="6">
    <source>
        <dbReference type="ARBA" id="ARBA00023136"/>
    </source>
</evidence>
<feature type="transmembrane region" description="Helical" evidence="8">
    <location>
        <begin position="446"/>
        <end position="471"/>
    </location>
</feature>
<feature type="transmembrane region" description="Helical" evidence="8">
    <location>
        <begin position="248"/>
        <end position="270"/>
    </location>
</feature>
<evidence type="ECO:0000256" key="4">
    <source>
        <dbReference type="ARBA" id="ARBA00022692"/>
    </source>
</evidence>
<keyword evidence="6 8" id="KW-0472">Membrane</keyword>
<evidence type="ECO:0000256" key="5">
    <source>
        <dbReference type="ARBA" id="ARBA00022989"/>
    </source>
</evidence>
<dbReference type="InterPro" id="IPR001734">
    <property type="entry name" value="Na/solute_symporter"/>
</dbReference>
<feature type="transmembrane region" description="Helical" evidence="8">
    <location>
        <begin position="520"/>
        <end position="539"/>
    </location>
</feature>
<feature type="transmembrane region" description="Helical" evidence="8">
    <location>
        <begin position="179"/>
        <end position="198"/>
    </location>
</feature>
<feature type="transmembrane region" description="Helical" evidence="8">
    <location>
        <begin position="282"/>
        <end position="303"/>
    </location>
</feature>
<dbReference type="NCBIfam" id="TIGR03648">
    <property type="entry name" value="Na_symport_lg"/>
    <property type="match status" value="1"/>
</dbReference>
<feature type="transmembrane region" description="Helical" evidence="8">
    <location>
        <begin position="374"/>
        <end position="398"/>
    </location>
</feature>
<evidence type="ECO:0000256" key="3">
    <source>
        <dbReference type="ARBA" id="ARBA00022448"/>
    </source>
</evidence>
<evidence type="ECO:0000313" key="10">
    <source>
        <dbReference type="Proteomes" id="UP000308713"/>
    </source>
</evidence>
<feature type="transmembrane region" description="Helical" evidence="8">
    <location>
        <begin position="146"/>
        <end position="167"/>
    </location>
</feature>
<dbReference type="Pfam" id="PF00474">
    <property type="entry name" value="SSF"/>
    <property type="match status" value="2"/>
</dbReference>
<accession>A0A5C4SFF8</accession>
<keyword evidence="5 8" id="KW-1133">Transmembrane helix</keyword>
<gene>
    <name evidence="9" type="ORF">FGF67_14595</name>
</gene>
<keyword evidence="4 8" id="KW-0812">Transmembrane</keyword>
<dbReference type="PANTHER" id="PTHR48086">
    <property type="entry name" value="SODIUM/PROLINE SYMPORTER-RELATED"/>
    <property type="match status" value="1"/>
</dbReference>
<dbReference type="EMBL" id="VDCS01000015">
    <property type="protein sequence ID" value="TNJ42201.1"/>
    <property type="molecule type" value="Genomic_DNA"/>
</dbReference>
<comment type="caution">
    <text evidence="9">The sequence shown here is derived from an EMBL/GenBank/DDBJ whole genome shotgun (WGS) entry which is preliminary data.</text>
</comment>
<dbReference type="GO" id="GO:0022857">
    <property type="term" value="F:transmembrane transporter activity"/>
    <property type="evidence" value="ECO:0007669"/>
    <property type="project" value="InterPro"/>
</dbReference>
<organism evidence="9 10">
    <name type="scientific">Allotamlana fucoidanivorans</name>
    <dbReference type="NCBI Taxonomy" id="2583814"/>
    <lineage>
        <taxon>Bacteria</taxon>
        <taxon>Pseudomonadati</taxon>
        <taxon>Bacteroidota</taxon>
        <taxon>Flavobacteriia</taxon>
        <taxon>Flavobacteriales</taxon>
        <taxon>Flavobacteriaceae</taxon>
        <taxon>Allotamlana</taxon>
    </lineage>
</organism>
<dbReference type="OrthoDB" id="9814523at2"/>
<proteinExistence type="inferred from homology"/>
<dbReference type="NCBIfam" id="TIGR00813">
    <property type="entry name" value="sss"/>
    <property type="match status" value="1"/>
</dbReference>
<reference evidence="9 10" key="1">
    <citation type="submission" date="2019-05" db="EMBL/GenBank/DDBJ databases">
        <title>Tamlana fucoidanivorans sp. nov., isolated from the surface of algae collected from Fujian province in China.</title>
        <authorList>
            <person name="Li J."/>
        </authorList>
    </citation>
    <scope>NUCLEOTIDE SEQUENCE [LARGE SCALE GENOMIC DNA]</scope>
    <source>
        <strain evidence="9 10">CW2-9</strain>
    </source>
</reference>
<evidence type="ECO:0000256" key="2">
    <source>
        <dbReference type="ARBA" id="ARBA00006434"/>
    </source>
</evidence>
<comment type="similarity">
    <text evidence="2 7">Belongs to the sodium:solute symporter (SSF) (TC 2.A.21) family.</text>
</comment>
<dbReference type="Proteomes" id="UP000308713">
    <property type="component" value="Unassembled WGS sequence"/>
</dbReference>
<feature type="transmembrane region" description="Helical" evidence="8">
    <location>
        <begin position="478"/>
        <end position="495"/>
    </location>
</feature>
<dbReference type="PROSITE" id="PS50283">
    <property type="entry name" value="NA_SOLUT_SYMP_3"/>
    <property type="match status" value="1"/>
</dbReference>
<feature type="transmembrane region" description="Helical" evidence="8">
    <location>
        <begin position="6"/>
        <end position="24"/>
    </location>
</feature>
<dbReference type="AlphaFoldDB" id="A0A5C4SFF8"/>
<dbReference type="InterPro" id="IPR019899">
    <property type="entry name" value="Na/solute_symporter_VC_2705"/>
</dbReference>
<name>A0A5C4SFF8_9FLAO</name>
<feature type="transmembrane region" description="Helical" evidence="8">
    <location>
        <begin position="77"/>
        <end position="95"/>
    </location>
</feature>
<dbReference type="PANTHER" id="PTHR48086:SF5">
    <property type="entry name" value="NA(+):SOLUTE SYMPORTER (SSF FAMILY)"/>
    <property type="match status" value="1"/>
</dbReference>
<evidence type="ECO:0000256" key="7">
    <source>
        <dbReference type="RuleBase" id="RU362091"/>
    </source>
</evidence>
<keyword evidence="10" id="KW-1185">Reference proteome</keyword>
<dbReference type="Gene3D" id="1.20.1730.10">
    <property type="entry name" value="Sodium/glucose cotransporter"/>
    <property type="match status" value="1"/>
</dbReference>